<name>A0AAD0KVH5_MYCLR</name>
<evidence type="ECO:0000313" key="1">
    <source>
        <dbReference type="EMBL" id="AWV48603.1"/>
    </source>
</evidence>
<accession>A0AAD0KVH5</accession>
<dbReference type="RefSeq" id="WP_049769872.1">
    <property type="nucleotide sequence ID" value="NZ_CP029543.1"/>
</dbReference>
<evidence type="ECO:0000313" key="2">
    <source>
        <dbReference type="Proteomes" id="UP000249682"/>
    </source>
</evidence>
<dbReference type="EMBL" id="CP029543">
    <property type="protein sequence ID" value="AWV48603.1"/>
    <property type="molecule type" value="Genomic_DNA"/>
</dbReference>
<sequence length="66" mass="6975">MAKTMFGAIEFDEYGAEAPLAAAPTSSSLNLLAVSDLDSAYRYGIEVALAESLVAVTLMLLFGLHH</sequence>
<proteinExistence type="predicted"/>
<dbReference type="AlphaFoldDB" id="A0AAD0KVH5"/>
<organism evidence="1 2">
    <name type="scientific">Mycobacterium leprae</name>
    <dbReference type="NCBI Taxonomy" id="1769"/>
    <lineage>
        <taxon>Bacteria</taxon>
        <taxon>Bacillati</taxon>
        <taxon>Actinomycetota</taxon>
        <taxon>Actinomycetes</taxon>
        <taxon>Mycobacteriales</taxon>
        <taxon>Mycobacteriaceae</taxon>
        <taxon>Mycobacterium</taxon>
    </lineage>
</organism>
<reference evidence="1 2" key="1">
    <citation type="submission" date="2018-05" db="EMBL/GenBank/DDBJ databases">
        <title>Evolution of small genomes with special reference to Mycobacterium leprae.</title>
        <authorList>
            <person name="Mohanty P.S."/>
            <person name="Bansal A.K."/>
            <person name="Gupta U.D."/>
            <person name="Naaz F."/>
            <person name="Dwivedi V.D."/>
            <person name="Singh H."/>
            <person name="Gupta G."/>
            <person name="Sharma S."/>
            <person name="Arora M."/>
        </authorList>
    </citation>
    <scope>NUCLEOTIDE SEQUENCE [LARGE SCALE GENOMIC DNA]</scope>
    <source>
        <strain evidence="1 2">MRHRU-235-G</strain>
    </source>
</reference>
<protein>
    <submittedName>
        <fullName evidence="1">Uncharacterized protein</fullName>
    </submittedName>
</protein>
<gene>
    <name evidence="1" type="ORF">DIJ64_12675</name>
</gene>
<dbReference type="Proteomes" id="UP000249682">
    <property type="component" value="Chromosome"/>
</dbReference>